<dbReference type="RefSeq" id="WP_072080970.1">
    <property type="nucleotide sequence ID" value="NZ_CQEM01000005.1"/>
</dbReference>
<accession>A0A0T9TNF9</accession>
<dbReference type="EMBL" id="CQEM01000005">
    <property type="protein sequence ID" value="CNK93298.1"/>
    <property type="molecule type" value="Genomic_DNA"/>
</dbReference>
<name>A0A0T9TNF9_YERAE</name>
<dbReference type="Proteomes" id="UP000040088">
    <property type="component" value="Unassembled WGS sequence"/>
</dbReference>
<sequence length="400" mass="45706">MKELLITQPDFMETFSCAGTSCREHCCKGQNVTLDRNRYQKYIKSPYADIKRIALTQITVTQSSLASWANIIPDNQGNCPFLDEQQLCQIHKHAGANALSDSCATYPRVEHFYKNQKIKSMSLSCPEVTRQVLFSTDALTLRFSTITQYDYYKAPDIVIDERLANRACAAIAVASYRDSIEENLWAINRFLRNYQTCHDVNRSKIIEIDNLRIGLISGIVSGKVAHKLMTVDCNPVIHDELLTCLRDYIAQLPNIRGGKTLTDYATPLLACMAHEQIGQRYDKQILNNVWQQSALPFFMEHTSVLRNYFLFRIHHDQLAMGAGLSAIKTFNLQMIDFFYLKRLIAAYANEHGQLTEDDVIGIVYSYHACRESTDSLSQQFMQRLSTYAMRDDFSPLSLLV</sequence>
<gene>
    <name evidence="1" type="primary">fliU</name>
    <name evidence="1" type="ORF">ERS008460_01322</name>
</gene>
<organism evidence="1 2">
    <name type="scientific">Yersinia aleksiciae</name>
    <dbReference type="NCBI Taxonomy" id="263819"/>
    <lineage>
        <taxon>Bacteria</taxon>
        <taxon>Pseudomonadati</taxon>
        <taxon>Pseudomonadota</taxon>
        <taxon>Gammaproteobacteria</taxon>
        <taxon>Enterobacterales</taxon>
        <taxon>Yersiniaceae</taxon>
        <taxon>Yersinia</taxon>
    </lineage>
</organism>
<evidence type="ECO:0000313" key="1">
    <source>
        <dbReference type="EMBL" id="CNK93298.1"/>
    </source>
</evidence>
<dbReference type="NCBIfam" id="NF038110">
    <property type="entry name" value="Lys_methyl_FliB"/>
    <property type="match status" value="1"/>
</dbReference>
<reference evidence="2" key="1">
    <citation type="submission" date="2015-03" db="EMBL/GenBank/DDBJ databases">
        <authorList>
            <consortium name="Pathogen Informatics"/>
        </authorList>
    </citation>
    <scope>NUCLEOTIDE SEQUENCE [LARGE SCALE GENOMIC DNA]</scope>
    <source>
        <strain evidence="2">IP27925</strain>
    </source>
</reference>
<evidence type="ECO:0000313" key="2">
    <source>
        <dbReference type="Proteomes" id="UP000040088"/>
    </source>
</evidence>
<proteinExistence type="predicted"/>
<dbReference type="AlphaFoldDB" id="A0A0T9TNF9"/>
<protein>
    <submittedName>
        <fullName evidence="1">FliB family protein</fullName>
    </submittedName>
</protein>